<dbReference type="PRINTS" id="PR00778">
    <property type="entry name" value="HTHARSR"/>
</dbReference>
<dbReference type="KEGG" id="kbs:EPA93_37785"/>
<dbReference type="InterPro" id="IPR036390">
    <property type="entry name" value="WH_DNA-bd_sf"/>
</dbReference>
<dbReference type="Pfam" id="PF01022">
    <property type="entry name" value="HTH_5"/>
    <property type="match status" value="1"/>
</dbReference>
<evidence type="ECO:0000313" key="3">
    <source>
        <dbReference type="Proteomes" id="UP000290365"/>
    </source>
</evidence>
<dbReference type="CDD" id="cd00090">
    <property type="entry name" value="HTH_ARSR"/>
    <property type="match status" value="1"/>
</dbReference>
<dbReference type="GO" id="GO:0032791">
    <property type="term" value="F:lead ion binding"/>
    <property type="evidence" value="ECO:0007669"/>
    <property type="project" value="TreeGrafter"/>
</dbReference>
<feature type="domain" description="HTH arsR-type" evidence="1">
    <location>
        <begin position="1"/>
        <end position="93"/>
    </location>
</feature>
<name>A0A4P6K184_KTERU</name>
<dbReference type="NCBIfam" id="NF033788">
    <property type="entry name" value="HTH_metalloreg"/>
    <property type="match status" value="1"/>
</dbReference>
<dbReference type="GO" id="GO:0097063">
    <property type="term" value="F:cadmium ion sensor activity"/>
    <property type="evidence" value="ECO:0007669"/>
    <property type="project" value="TreeGrafter"/>
</dbReference>
<organism evidence="2 3">
    <name type="scientific">Ktedonosporobacter rubrisoli</name>
    <dbReference type="NCBI Taxonomy" id="2509675"/>
    <lineage>
        <taxon>Bacteria</taxon>
        <taxon>Bacillati</taxon>
        <taxon>Chloroflexota</taxon>
        <taxon>Ktedonobacteria</taxon>
        <taxon>Ktedonobacterales</taxon>
        <taxon>Ktedonosporobacteraceae</taxon>
        <taxon>Ktedonosporobacter</taxon>
    </lineage>
</organism>
<dbReference type="PROSITE" id="PS50987">
    <property type="entry name" value="HTH_ARSR_2"/>
    <property type="match status" value="1"/>
</dbReference>
<dbReference type="AlphaFoldDB" id="A0A4P6K184"/>
<proteinExistence type="predicted"/>
<dbReference type="PANTHER" id="PTHR39168:SF2">
    <property type="entry name" value="HTH-TYPE TRANSCRIPTIONAL REGULATOR CMTR"/>
    <property type="match status" value="1"/>
</dbReference>
<protein>
    <submittedName>
        <fullName evidence="2">ArsR family transcriptional regulator</fullName>
    </submittedName>
</protein>
<dbReference type="GO" id="GO:0010288">
    <property type="term" value="P:response to lead ion"/>
    <property type="evidence" value="ECO:0007669"/>
    <property type="project" value="TreeGrafter"/>
</dbReference>
<evidence type="ECO:0000313" key="2">
    <source>
        <dbReference type="EMBL" id="QBD81420.1"/>
    </source>
</evidence>
<evidence type="ECO:0000259" key="1">
    <source>
        <dbReference type="PROSITE" id="PS50987"/>
    </source>
</evidence>
<dbReference type="InterPro" id="IPR001845">
    <property type="entry name" value="HTH_ArsR_DNA-bd_dom"/>
</dbReference>
<reference evidence="2 3" key="1">
    <citation type="submission" date="2019-01" db="EMBL/GenBank/DDBJ databases">
        <title>Ktedonosporobacter rubrisoli SCAWS-G2.</title>
        <authorList>
            <person name="Huang Y."/>
            <person name="Yan B."/>
        </authorList>
    </citation>
    <scope>NUCLEOTIDE SEQUENCE [LARGE SCALE GENOMIC DNA]</scope>
    <source>
        <strain evidence="2 3">SCAWS-G2</strain>
    </source>
</reference>
<dbReference type="GO" id="GO:0046686">
    <property type="term" value="P:response to cadmium ion"/>
    <property type="evidence" value="ECO:0007669"/>
    <property type="project" value="TreeGrafter"/>
</dbReference>
<dbReference type="InterPro" id="IPR052543">
    <property type="entry name" value="HTH_Metal-responsive_Reg"/>
</dbReference>
<dbReference type="InterPro" id="IPR011991">
    <property type="entry name" value="ArsR-like_HTH"/>
</dbReference>
<dbReference type="InterPro" id="IPR036388">
    <property type="entry name" value="WH-like_DNA-bd_sf"/>
</dbReference>
<gene>
    <name evidence="2" type="ORF">EPA93_37785</name>
</gene>
<dbReference type="GO" id="GO:0003700">
    <property type="term" value="F:DNA-binding transcription factor activity"/>
    <property type="evidence" value="ECO:0007669"/>
    <property type="project" value="InterPro"/>
</dbReference>
<dbReference type="PANTHER" id="PTHR39168">
    <property type="entry name" value="TRANSCRIPTIONAL REGULATOR-RELATED"/>
    <property type="match status" value="1"/>
</dbReference>
<dbReference type="Proteomes" id="UP000290365">
    <property type="component" value="Chromosome"/>
</dbReference>
<dbReference type="Gene3D" id="1.10.10.10">
    <property type="entry name" value="Winged helix-like DNA-binding domain superfamily/Winged helix DNA-binding domain"/>
    <property type="match status" value="1"/>
</dbReference>
<accession>A0A4P6K184</accession>
<dbReference type="RefSeq" id="WP_129892481.1">
    <property type="nucleotide sequence ID" value="NZ_CP035758.1"/>
</dbReference>
<keyword evidence="3" id="KW-1185">Reference proteome</keyword>
<sequence>MDENNQLFTLAQALADRRRLIILQQLMEGPATVSELQSLTGGPQSTVSTHLAVLRERGLVVAARQGRQMFYKLRDASVGQLVESLTVVAGMVPAKLWKSPQLIMARTCYDHLAGRYGVALFEALLEKQAIEEPGEARGEIELGPAGKEIFGSLELDLEALRRERRRFAFACPDWTERRPHLGGTLGAALWAHFIEHGWAVKQQGTRAIIVTDLGKQRLREQLGVRVEEKV</sequence>
<dbReference type="SUPFAM" id="SSF46785">
    <property type="entry name" value="Winged helix' DNA-binding domain"/>
    <property type="match status" value="1"/>
</dbReference>
<dbReference type="OrthoDB" id="9797716at2"/>
<dbReference type="EMBL" id="CP035758">
    <property type="protein sequence ID" value="QBD81420.1"/>
    <property type="molecule type" value="Genomic_DNA"/>
</dbReference>
<dbReference type="SMART" id="SM00418">
    <property type="entry name" value="HTH_ARSR"/>
    <property type="match status" value="1"/>
</dbReference>
<dbReference type="GO" id="GO:0003677">
    <property type="term" value="F:DNA binding"/>
    <property type="evidence" value="ECO:0007669"/>
    <property type="project" value="TreeGrafter"/>
</dbReference>